<dbReference type="Gene3D" id="2.60.120.10">
    <property type="entry name" value="Jelly Rolls"/>
    <property type="match status" value="1"/>
</dbReference>
<dbReference type="RefSeq" id="WP_127001808.1">
    <property type="nucleotide sequence ID" value="NZ_CP034346.1"/>
</dbReference>
<keyword evidence="1" id="KW-0805">Transcription regulation</keyword>
<dbReference type="Gene3D" id="1.10.10.60">
    <property type="entry name" value="Homeodomain-like"/>
    <property type="match status" value="2"/>
</dbReference>
<evidence type="ECO:0000259" key="4">
    <source>
        <dbReference type="PROSITE" id="PS01124"/>
    </source>
</evidence>
<feature type="domain" description="HTH araC/xylS-type" evidence="4">
    <location>
        <begin position="190"/>
        <end position="288"/>
    </location>
</feature>
<dbReference type="GO" id="GO:0003700">
    <property type="term" value="F:DNA-binding transcription factor activity"/>
    <property type="evidence" value="ECO:0007669"/>
    <property type="project" value="InterPro"/>
</dbReference>
<dbReference type="InterPro" id="IPR037923">
    <property type="entry name" value="HTH-like"/>
</dbReference>
<dbReference type="SUPFAM" id="SSF46689">
    <property type="entry name" value="Homeodomain-like"/>
    <property type="match status" value="2"/>
</dbReference>
<name>A0A3Q9IB65_9BACL</name>
<dbReference type="Pfam" id="PF02311">
    <property type="entry name" value="AraC_binding"/>
    <property type="match status" value="1"/>
</dbReference>
<keyword evidence="6" id="KW-1185">Reference proteome</keyword>
<dbReference type="SMART" id="SM00342">
    <property type="entry name" value="HTH_ARAC"/>
    <property type="match status" value="1"/>
</dbReference>
<dbReference type="InterPro" id="IPR018062">
    <property type="entry name" value="HTH_AraC-typ_CS"/>
</dbReference>
<dbReference type="PANTHER" id="PTHR43280:SF2">
    <property type="entry name" value="HTH-TYPE TRANSCRIPTIONAL REGULATOR EXSA"/>
    <property type="match status" value="1"/>
</dbReference>
<dbReference type="PROSITE" id="PS00041">
    <property type="entry name" value="HTH_ARAC_FAMILY_1"/>
    <property type="match status" value="1"/>
</dbReference>
<dbReference type="Proteomes" id="UP000270678">
    <property type="component" value="Chromosome"/>
</dbReference>
<dbReference type="AlphaFoldDB" id="A0A3Q9IB65"/>
<gene>
    <name evidence="5" type="ORF">EI981_21735</name>
</gene>
<dbReference type="InterPro" id="IPR003313">
    <property type="entry name" value="AraC-bd"/>
</dbReference>
<evidence type="ECO:0000313" key="6">
    <source>
        <dbReference type="Proteomes" id="UP000270678"/>
    </source>
</evidence>
<dbReference type="EMBL" id="CP034346">
    <property type="protein sequence ID" value="AZS16823.1"/>
    <property type="molecule type" value="Genomic_DNA"/>
</dbReference>
<protein>
    <submittedName>
        <fullName evidence="5">AraC family transcriptional regulator</fullName>
    </submittedName>
</protein>
<dbReference type="PANTHER" id="PTHR43280">
    <property type="entry name" value="ARAC-FAMILY TRANSCRIPTIONAL REGULATOR"/>
    <property type="match status" value="1"/>
</dbReference>
<dbReference type="InterPro" id="IPR014710">
    <property type="entry name" value="RmlC-like_jellyroll"/>
</dbReference>
<evidence type="ECO:0000256" key="1">
    <source>
        <dbReference type="ARBA" id="ARBA00023015"/>
    </source>
</evidence>
<dbReference type="PROSITE" id="PS01124">
    <property type="entry name" value="HTH_ARAC_FAMILY_2"/>
    <property type="match status" value="1"/>
</dbReference>
<dbReference type="Pfam" id="PF12833">
    <property type="entry name" value="HTH_18"/>
    <property type="match status" value="1"/>
</dbReference>
<keyword evidence="2" id="KW-0238">DNA-binding</keyword>
<evidence type="ECO:0000256" key="3">
    <source>
        <dbReference type="ARBA" id="ARBA00023163"/>
    </source>
</evidence>
<reference evidence="6" key="1">
    <citation type="submission" date="2018-12" db="EMBL/GenBank/DDBJ databases">
        <title>Complete genome sequence of Paenibacillus sp. MBLB1234.</title>
        <authorList>
            <person name="Nam Y.-D."/>
            <person name="Kang J."/>
            <person name="Chung W.-H."/>
            <person name="Park Y.S."/>
        </authorList>
    </citation>
    <scope>NUCLEOTIDE SEQUENCE [LARGE SCALE GENOMIC DNA]</scope>
    <source>
        <strain evidence="6">MBLB1234</strain>
    </source>
</reference>
<accession>A0A3Q9IB65</accession>
<dbReference type="KEGG" id="plut:EI981_21735"/>
<evidence type="ECO:0000313" key="5">
    <source>
        <dbReference type="EMBL" id="AZS16823.1"/>
    </source>
</evidence>
<dbReference type="GO" id="GO:0043565">
    <property type="term" value="F:sequence-specific DNA binding"/>
    <property type="evidence" value="ECO:0007669"/>
    <property type="project" value="InterPro"/>
</dbReference>
<dbReference type="OrthoDB" id="182958at2"/>
<dbReference type="SUPFAM" id="SSF51215">
    <property type="entry name" value="Regulatory protein AraC"/>
    <property type="match status" value="1"/>
</dbReference>
<proteinExistence type="predicted"/>
<sequence>MYPEYLFEYPNMNASFPFYMKRKLQWKTPSHRHDFVELTLVLNGQGTETINGATHDMIPGIMVLLLPYQVHEIVSHPNDPLDLYICNFPLDVILELGELDPGLHDILLGNATDARNTFVHFEGRLLDEMQQIFTMIWNEYEKPVSFATVMLKANLQRVLTQFARSSLQAITDMSTSASSQISPSQARSIWPIIRYIHEHYLEPLNLTDLSERFGIHPSSLSELFARQYGIHFIDLLHELRVRHACSLLHATEMQIADIAEESGFGSYSSFARIFQKTKGVSPKAYRISHPRTGRRKK</sequence>
<organism evidence="5 6">
    <name type="scientific">Paenibacillus lutimineralis</name>
    <dbReference type="NCBI Taxonomy" id="2707005"/>
    <lineage>
        <taxon>Bacteria</taxon>
        <taxon>Bacillati</taxon>
        <taxon>Bacillota</taxon>
        <taxon>Bacilli</taxon>
        <taxon>Bacillales</taxon>
        <taxon>Paenibacillaceae</taxon>
        <taxon>Paenibacillus</taxon>
    </lineage>
</organism>
<keyword evidence="3" id="KW-0804">Transcription</keyword>
<dbReference type="InterPro" id="IPR020449">
    <property type="entry name" value="Tscrpt_reg_AraC-type_HTH"/>
</dbReference>
<dbReference type="PRINTS" id="PR00032">
    <property type="entry name" value="HTHARAC"/>
</dbReference>
<evidence type="ECO:0000256" key="2">
    <source>
        <dbReference type="ARBA" id="ARBA00023125"/>
    </source>
</evidence>
<dbReference type="InterPro" id="IPR018060">
    <property type="entry name" value="HTH_AraC"/>
</dbReference>
<dbReference type="InterPro" id="IPR009057">
    <property type="entry name" value="Homeodomain-like_sf"/>
</dbReference>